<protein>
    <recommendedName>
        <fullName evidence="1">Reverse transcriptase zinc-binding domain-containing protein</fullName>
    </recommendedName>
</protein>
<evidence type="ECO:0000259" key="1">
    <source>
        <dbReference type="Pfam" id="PF13966"/>
    </source>
</evidence>
<accession>A0AAV3PNY0</accession>
<proteinExistence type="predicted"/>
<evidence type="ECO:0000313" key="2">
    <source>
        <dbReference type="EMBL" id="GAA0152421.1"/>
    </source>
</evidence>
<evidence type="ECO:0000313" key="3">
    <source>
        <dbReference type="Proteomes" id="UP001454036"/>
    </source>
</evidence>
<dbReference type="EMBL" id="BAABME010018058">
    <property type="protein sequence ID" value="GAA0152421.1"/>
    <property type="molecule type" value="Genomic_DNA"/>
</dbReference>
<gene>
    <name evidence="2" type="ORF">LIER_37490</name>
</gene>
<dbReference type="InterPro" id="IPR026960">
    <property type="entry name" value="RVT-Znf"/>
</dbReference>
<dbReference type="AlphaFoldDB" id="A0AAV3PNY0"/>
<name>A0AAV3PNY0_LITER</name>
<comment type="caution">
    <text evidence="2">The sequence shown here is derived from an EMBL/GenBank/DDBJ whole genome shotgun (WGS) entry which is preliminary data.</text>
</comment>
<sequence length="151" mass="16934">MGGVYNKIWNSLGRLKIPYRVKNFMWKLLHNVLPTKVNPRCKGIVIDDQWPFCNNALETLEHLFLHCPVSTRGETNSAATNWIALAGGRYKMNCDADCFKDQNLEAVGVIVRDENGDFMGAPFRIIPSVLKAVVVVAFAIREGLDLDIKQG</sequence>
<dbReference type="Pfam" id="PF13966">
    <property type="entry name" value="zf-RVT"/>
    <property type="match status" value="1"/>
</dbReference>
<reference evidence="2 3" key="1">
    <citation type="submission" date="2024-01" db="EMBL/GenBank/DDBJ databases">
        <title>The complete chloroplast genome sequence of Lithospermum erythrorhizon: insights into the phylogenetic relationship among Boraginaceae species and the maternal lineages of purple gromwells.</title>
        <authorList>
            <person name="Okada T."/>
            <person name="Watanabe K."/>
        </authorList>
    </citation>
    <scope>NUCLEOTIDE SEQUENCE [LARGE SCALE GENOMIC DNA]</scope>
</reference>
<organism evidence="2 3">
    <name type="scientific">Lithospermum erythrorhizon</name>
    <name type="common">Purple gromwell</name>
    <name type="synonym">Lithospermum officinale var. erythrorhizon</name>
    <dbReference type="NCBI Taxonomy" id="34254"/>
    <lineage>
        <taxon>Eukaryota</taxon>
        <taxon>Viridiplantae</taxon>
        <taxon>Streptophyta</taxon>
        <taxon>Embryophyta</taxon>
        <taxon>Tracheophyta</taxon>
        <taxon>Spermatophyta</taxon>
        <taxon>Magnoliopsida</taxon>
        <taxon>eudicotyledons</taxon>
        <taxon>Gunneridae</taxon>
        <taxon>Pentapetalae</taxon>
        <taxon>asterids</taxon>
        <taxon>lamiids</taxon>
        <taxon>Boraginales</taxon>
        <taxon>Boraginaceae</taxon>
        <taxon>Boraginoideae</taxon>
        <taxon>Lithospermeae</taxon>
        <taxon>Lithospermum</taxon>
    </lineage>
</organism>
<feature type="domain" description="Reverse transcriptase zinc-binding" evidence="1">
    <location>
        <begin position="7"/>
        <end position="71"/>
    </location>
</feature>
<keyword evidence="3" id="KW-1185">Reference proteome</keyword>
<dbReference type="Proteomes" id="UP001454036">
    <property type="component" value="Unassembled WGS sequence"/>
</dbReference>